<dbReference type="AlphaFoldDB" id="A0A0R3PDY8"/>
<evidence type="ECO:0000256" key="1">
    <source>
        <dbReference type="SAM" id="MobiDB-lite"/>
    </source>
</evidence>
<evidence type="ECO:0000313" key="3">
    <source>
        <dbReference type="Proteomes" id="UP000267027"/>
    </source>
</evidence>
<sequence length="120" mass="13581">MARIIDLKQTETGAIREAQLKLPSGRIIRRPINLLIPLELEDSPAEKRSDTNGETESPTNNLHSAVGIQSHRYNLRPRSRDNNVLTICQRCCSQVEEDQDPKKHYEENGQEGTRIAVPPL</sequence>
<feature type="compositionally biased region" description="Polar residues" evidence="1">
    <location>
        <begin position="52"/>
        <end position="63"/>
    </location>
</feature>
<name>A0A0R3PDY8_ANGCS</name>
<dbReference type="EMBL" id="UYYA01000413">
    <property type="protein sequence ID" value="VDM53798.1"/>
    <property type="molecule type" value="Genomic_DNA"/>
</dbReference>
<protein>
    <submittedName>
        <fullName evidence="4">DUF5641 domain-containing protein</fullName>
    </submittedName>
</protein>
<proteinExistence type="predicted"/>
<gene>
    <name evidence="2" type="ORF">ACOC_LOCUS2213</name>
</gene>
<feature type="region of interest" description="Disordered" evidence="1">
    <location>
        <begin position="96"/>
        <end position="120"/>
    </location>
</feature>
<dbReference type="WBParaSite" id="ACOC_0000221201-mRNA-1">
    <property type="protein sequence ID" value="ACOC_0000221201-mRNA-1"/>
    <property type="gene ID" value="ACOC_0000221201"/>
</dbReference>
<evidence type="ECO:0000313" key="4">
    <source>
        <dbReference type="WBParaSite" id="ACOC_0000221201-mRNA-1"/>
    </source>
</evidence>
<evidence type="ECO:0000313" key="2">
    <source>
        <dbReference type="EMBL" id="VDM53798.1"/>
    </source>
</evidence>
<accession>A0A0R3PDY8</accession>
<dbReference type="Proteomes" id="UP000267027">
    <property type="component" value="Unassembled WGS sequence"/>
</dbReference>
<feature type="region of interest" description="Disordered" evidence="1">
    <location>
        <begin position="40"/>
        <end position="75"/>
    </location>
</feature>
<organism evidence="4">
    <name type="scientific">Angiostrongylus costaricensis</name>
    <name type="common">Nematode worm</name>
    <dbReference type="NCBI Taxonomy" id="334426"/>
    <lineage>
        <taxon>Eukaryota</taxon>
        <taxon>Metazoa</taxon>
        <taxon>Ecdysozoa</taxon>
        <taxon>Nematoda</taxon>
        <taxon>Chromadorea</taxon>
        <taxon>Rhabditida</taxon>
        <taxon>Rhabditina</taxon>
        <taxon>Rhabditomorpha</taxon>
        <taxon>Strongyloidea</taxon>
        <taxon>Metastrongylidae</taxon>
        <taxon>Angiostrongylus</taxon>
    </lineage>
</organism>
<keyword evidence="3" id="KW-1185">Reference proteome</keyword>
<dbReference type="OMA" id="NVLTICQ"/>
<reference evidence="2 3" key="2">
    <citation type="submission" date="2018-11" db="EMBL/GenBank/DDBJ databases">
        <authorList>
            <consortium name="Pathogen Informatics"/>
        </authorList>
    </citation>
    <scope>NUCLEOTIDE SEQUENCE [LARGE SCALE GENOMIC DNA]</scope>
    <source>
        <strain evidence="2 3">Costa Rica</strain>
    </source>
</reference>
<reference evidence="4" key="1">
    <citation type="submission" date="2017-02" db="UniProtKB">
        <authorList>
            <consortium name="WormBaseParasite"/>
        </authorList>
    </citation>
    <scope>IDENTIFICATION</scope>
</reference>